<keyword evidence="3" id="KW-1185">Reference proteome</keyword>
<evidence type="ECO:0000259" key="1">
    <source>
        <dbReference type="Pfam" id="PF04230"/>
    </source>
</evidence>
<dbReference type="EMBL" id="FQUM01000005">
    <property type="protein sequence ID" value="SHF45023.1"/>
    <property type="molecule type" value="Genomic_DNA"/>
</dbReference>
<gene>
    <name evidence="2" type="ORF">SAMN05444274_105270</name>
</gene>
<dbReference type="GO" id="GO:0016740">
    <property type="term" value="F:transferase activity"/>
    <property type="evidence" value="ECO:0007669"/>
    <property type="project" value="UniProtKB-KW"/>
</dbReference>
<evidence type="ECO:0000313" key="3">
    <source>
        <dbReference type="Proteomes" id="UP000184164"/>
    </source>
</evidence>
<dbReference type="STRING" id="1484053.SAMN05444274_105270"/>
<reference evidence="2 3" key="1">
    <citation type="submission" date="2016-11" db="EMBL/GenBank/DDBJ databases">
        <authorList>
            <person name="Jaros S."/>
            <person name="Januszkiewicz K."/>
            <person name="Wedrychowicz H."/>
        </authorList>
    </citation>
    <scope>NUCLEOTIDE SEQUENCE [LARGE SCALE GENOMIC DNA]</scope>
    <source>
        <strain evidence="2 3">DSM 26910</strain>
    </source>
</reference>
<dbReference type="InterPro" id="IPR007345">
    <property type="entry name" value="Polysacch_pyruvyl_Trfase"/>
</dbReference>
<dbReference type="Pfam" id="PF04230">
    <property type="entry name" value="PS_pyruv_trans"/>
    <property type="match status" value="1"/>
</dbReference>
<name>A0A1M5BR17_9BACT</name>
<evidence type="ECO:0000313" key="2">
    <source>
        <dbReference type="EMBL" id="SHF45023.1"/>
    </source>
</evidence>
<accession>A0A1M5BR17</accession>
<keyword evidence="2" id="KW-0808">Transferase</keyword>
<sequence>MKVGILTFHHSNYNYGAVLQAFSIYKLIETMGYESHIINYAPEPTTFRKRVAAGVVAMLGTEFRKFRKKYIPGILQKTNTLSELKQLNESLDVFIVGSDQVWRFRRDAQSMFRYYLDFVDDQKAKIAYAASFGVDYWEAGDEVTREIKTLVGRFSAISVREETGVEICRNVFGVESVCVLDPTLLLEPKFFHELADKKTVRSSEKPALVYMFLDDSKEKEAFFKETAANHHLKFVRINGKKLVPKKGFFLFKSVNSWLSNIKHAEIVVTDSFHCTVFSIIFKKKFICLANKHRGVTRLENLLKMVHLSNRLIFDVNQLDEKLLQAGIDYQQVEKLLSEEKNKSIGFLKTNLETVKQSMS</sequence>
<feature type="domain" description="Polysaccharide pyruvyl transferase" evidence="1">
    <location>
        <begin position="14"/>
        <end position="292"/>
    </location>
</feature>
<dbReference type="RefSeq" id="WP_073002170.1">
    <property type="nucleotide sequence ID" value="NZ_FQUM01000005.1"/>
</dbReference>
<organism evidence="2 3">
    <name type="scientific">Mariniphaga anaerophila</name>
    <dbReference type="NCBI Taxonomy" id="1484053"/>
    <lineage>
        <taxon>Bacteria</taxon>
        <taxon>Pseudomonadati</taxon>
        <taxon>Bacteroidota</taxon>
        <taxon>Bacteroidia</taxon>
        <taxon>Marinilabiliales</taxon>
        <taxon>Prolixibacteraceae</taxon>
        <taxon>Mariniphaga</taxon>
    </lineage>
</organism>
<dbReference type="OrthoDB" id="9799278at2"/>
<dbReference type="Proteomes" id="UP000184164">
    <property type="component" value="Unassembled WGS sequence"/>
</dbReference>
<proteinExistence type="predicted"/>
<protein>
    <submittedName>
        <fullName evidence="2">Polysaccharide pyruvyl transferase</fullName>
    </submittedName>
</protein>
<dbReference type="AlphaFoldDB" id="A0A1M5BR17"/>